<dbReference type="PANTHER" id="PTHR34068:SF1">
    <property type="entry name" value="UPF0145 PROTEIN YBJQ"/>
    <property type="match status" value="1"/>
</dbReference>
<dbReference type="EMBL" id="CP007142">
    <property type="protein sequence ID" value="AJQ92997.1"/>
    <property type="molecule type" value="Genomic_DNA"/>
</dbReference>
<dbReference type="AlphaFoldDB" id="A0A0C5VEK9"/>
<comment type="similarity">
    <text evidence="1">Belongs to the UPF0145 family.</text>
</comment>
<dbReference type="SUPFAM" id="SSF117782">
    <property type="entry name" value="YbjQ-like"/>
    <property type="match status" value="1"/>
</dbReference>
<evidence type="ECO:0000256" key="1">
    <source>
        <dbReference type="ARBA" id="ARBA00010751"/>
    </source>
</evidence>
<dbReference type="RefSeq" id="WP_044615921.1">
    <property type="nucleotide sequence ID" value="NZ_CP007142.1"/>
</dbReference>
<keyword evidence="3" id="KW-1185">Reference proteome</keyword>
<dbReference type="InterPro" id="IPR035439">
    <property type="entry name" value="UPF0145_dom_sf"/>
</dbReference>
<dbReference type="Pfam" id="PF01906">
    <property type="entry name" value="YbjQ_1"/>
    <property type="match status" value="1"/>
</dbReference>
<name>A0A0C5VEK9_9GAMM</name>
<dbReference type="PANTHER" id="PTHR34068">
    <property type="entry name" value="UPF0145 PROTEIN YBJQ"/>
    <property type="match status" value="1"/>
</dbReference>
<dbReference type="InterPro" id="IPR002765">
    <property type="entry name" value="UPF0145_YbjQ-like"/>
</dbReference>
<evidence type="ECO:0000313" key="3">
    <source>
        <dbReference type="Proteomes" id="UP000032266"/>
    </source>
</evidence>
<dbReference type="HOGENOM" id="CLU_117144_0_0_6"/>
<dbReference type="STRING" id="1445510.YC6258_00947"/>
<evidence type="ECO:0008006" key="4">
    <source>
        <dbReference type="Google" id="ProtNLM"/>
    </source>
</evidence>
<gene>
    <name evidence="2" type="ORF">YC6258_00947</name>
</gene>
<evidence type="ECO:0000313" key="2">
    <source>
        <dbReference type="EMBL" id="AJQ92997.1"/>
    </source>
</evidence>
<protein>
    <recommendedName>
        <fullName evidence="4">YbjQ family protein</fullName>
    </recommendedName>
</protein>
<reference evidence="2 3" key="1">
    <citation type="submission" date="2014-01" db="EMBL/GenBank/DDBJ databases">
        <title>Full genme sequencing of cellulolytic bacterium Gynuella sunshinyii YC6258T gen. nov., sp. nov.</title>
        <authorList>
            <person name="Khan H."/>
            <person name="Chung E.J."/>
            <person name="Chung Y.R."/>
        </authorList>
    </citation>
    <scope>NUCLEOTIDE SEQUENCE [LARGE SCALE GENOMIC DNA]</scope>
    <source>
        <strain evidence="2 3">YC6258</strain>
    </source>
</reference>
<dbReference type="Gene3D" id="3.30.110.70">
    <property type="entry name" value="Hypothetical protein apc22750. Chain B"/>
    <property type="match status" value="1"/>
</dbReference>
<dbReference type="OrthoDB" id="530049at2"/>
<organism evidence="2 3">
    <name type="scientific">Gynuella sunshinyii YC6258</name>
    <dbReference type="NCBI Taxonomy" id="1445510"/>
    <lineage>
        <taxon>Bacteria</taxon>
        <taxon>Pseudomonadati</taxon>
        <taxon>Pseudomonadota</taxon>
        <taxon>Gammaproteobacteria</taxon>
        <taxon>Oceanospirillales</taxon>
        <taxon>Saccharospirillaceae</taxon>
        <taxon>Gynuella</taxon>
    </lineage>
</organism>
<sequence length="154" mass="16949">MESLINILVVLTLLILGYGFGRYAERKHYRHIIAKEQELAHILVFPERIPPPHLAGSHSALVTGSVVISVDYFKRFIAALRMLIGGRLGSYESLLDRGRREAIIRVKQQAADMNAKAVFNLKLETASISKGQGNTIGSVEVLAYGTAMIDQVSS</sequence>
<dbReference type="Proteomes" id="UP000032266">
    <property type="component" value="Chromosome"/>
</dbReference>
<proteinExistence type="inferred from homology"/>
<accession>A0A0C5VEK9</accession>
<dbReference type="KEGG" id="gsn:YC6258_00947"/>